<evidence type="ECO:0000313" key="3">
    <source>
        <dbReference type="Proteomes" id="UP001314205"/>
    </source>
</evidence>
<evidence type="ECO:0000259" key="1">
    <source>
        <dbReference type="Pfam" id="PF13843"/>
    </source>
</evidence>
<dbReference type="Proteomes" id="UP001314205">
    <property type="component" value="Unassembled WGS sequence"/>
</dbReference>
<dbReference type="Pfam" id="PF13843">
    <property type="entry name" value="DDE_Tnp_1_7"/>
    <property type="match status" value="1"/>
</dbReference>
<proteinExistence type="predicted"/>
<dbReference type="AlphaFoldDB" id="A0AAV1L0S0"/>
<accession>A0AAV1L0S0</accession>
<name>A0AAV1L0S0_9NEOP</name>
<sequence length="190" mass="21881">MDPNSGSEVEPDEDVEEDISLRPLLNPSNVVAEDINELKLTEASELMRLDAEEDQAIRTIAAGEVDVLYFDWCADIKNFEGVREEFTGSSGPTFDHSGLSPLQVFEEIWDTNIIDLIVTETNRYANNLKSKRSGKLTSRMKRWKDVDREEMWQFLTILLLQSVVVNNVEREYWYPSNEQMRIGDFGKIMP</sequence>
<feature type="domain" description="PiggyBac transposable element-derived protein" evidence="1">
    <location>
        <begin position="100"/>
        <end position="189"/>
    </location>
</feature>
<dbReference type="InterPro" id="IPR029526">
    <property type="entry name" value="PGBD"/>
</dbReference>
<dbReference type="PANTHER" id="PTHR46599:SF3">
    <property type="entry name" value="PIGGYBAC TRANSPOSABLE ELEMENT-DERIVED PROTEIN 4"/>
    <property type="match status" value="1"/>
</dbReference>
<protein>
    <recommendedName>
        <fullName evidence="1">PiggyBac transposable element-derived protein domain-containing protein</fullName>
    </recommendedName>
</protein>
<dbReference type="PANTHER" id="PTHR46599">
    <property type="entry name" value="PIGGYBAC TRANSPOSABLE ELEMENT-DERIVED PROTEIN 4"/>
    <property type="match status" value="1"/>
</dbReference>
<comment type="caution">
    <text evidence="2">The sequence shown here is derived from an EMBL/GenBank/DDBJ whole genome shotgun (WGS) entry which is preliminary data.</text>
</comment>
<organism evidence="2 3">
    <name type="scientific">Parnassius mnemosyne</name>
    <name type="common">clouded apollo</name>
    <dbReference type="NCBI Taxonomy" id="213953"/>
    <lineage>
        <taxon>Eukaryota</taxon>
        <taxon>Metazoa</taxon>
        <taxon>Ecdysozoa</taxon>
        <taxon>Arthropoda</taxon>
        <taxon>Hexapoda</taxon>
        <taxon>Insecta</taxon>
        <taxon>Pterygota</taxon>
        <taxon>Neoptera</taxon>
        <taxon>Endopterygota</taxon>
        <taxon>Lepidoptera</taxon>
        <taxon>Glossata</taxon>
        <taxon>Ditrysia</taxon>
        <taxon>Papilionoidea</taxon>
        <taxon>Papilionidae</taxon>
        <taxon>Parnassiinae</taxon>
        <taxon>Parnassini</taxon>
        <taxon>Parnassius</taxon>
        <taxon>Driopa</taxon>
    </lineage>
</organism>
<reference evidence="2 3" key="1">
    <citation type="submission" date="2023-11" db="EMBL/GenBank/DDBJ databases">
        <authorList>
            <person name="Hedman E."/>
            <person name="Englund M."/>
            <person name="Stromberg M."/>
            <person name="Nyberg Akerstrom W."/>
            <person name="Nylinder S."/>
            <person name="Jareborg N."/>
            <person name="Kallberg Y."/>
            <person name="Kronander E."/>
        </authorList>
    </citation>
    <scope>NUCLEOTIDE SEQUENCE [LARGE SCALE GENOMIC DNA]</scope>
</reference>
<dbReference type="EMBL" id="CAVLGL010000082">
    <property type="protein sequence ID" value="CAK1587649.1"/>
    <property type="molecule type" value="Genomic_DNA"/>
</dbReference>
<gene>
    <name evidence="2" type="ORF">PARMNEM_LOCUS8407</name>
</gene>
<keyword evidence="3" id="KW-1185">Reference proteome</keyword>
<evidence type="ECO:0000313" key="2">
    <source>
        <dbReference type="EMBL" id="CAK1587649.1"/>
    </source>
</evidence>